<protein>
    <submittedName>
        <fullName evidence="1">Uncharacterized protein</fullName>
    </submittedName>
</protein>
<dbReference type="EMBL" id="JAPHNI010000123">
    <property type="protein sequence ID" value="KAJ8115761.1"/>
    <property type="molecule type" value="Genomic_DNA"/>
</dbReference>
<sequence>MAEERPTGLKANKGIELLTWGTPNGWKASIILEELKEAYGKDYTWQGINIGQNIQKEEWYTKLGPNGRIPVIVDHDKGGFAVQEGLAILTYLTRHYDPDHKLSFTDDLDVSRAEQWIAWQHGGLGPMQGQANHFNRLAKERIAYGMQRYTGETERLVGILENHLKSNEYLVGNKYSIADIASFSWVNILRFSGVELDDFPNVKAWSERILARPAVQRGLNIPSKSGFSNDSYLQKLKEDTEFAEKEEELKEKIKAAKEQYGYKYSSPFQTQNTSLEPTYKTTSLPHPTELYLRTKTNQRLIMALKFLSRRSLKGEKATMGTSFWSHFTVEGAVLIFLRFFQFVLGITVIGLYAIDLDNARKAGKYTDSKWVWAVVCGTLGAIMALCAMIPFLMKSWFFFFVDFLVFICYLVAFGIFGKMYIPEDAEGNKGIIRMKNAVWVLLVNMLLWFITSAWNGINFWKHRHARTTHTGRGQTHV</sequence>
<organism evidence="1 2">
    <name type="scientific">Boeremia exigua</name>
    <dbReference type="NCBI Taxonomy" id="749465"/>
    <lineage>
        <taxon>Eukaryota</taxon>
        <taxon>Fungi</taxon>
        <taxon>Dikarya</taxon>
        <taxon>Ascomycota</taxon>
        <taxon>Pezizomycotina</taxon>
        <taxon>Dothideomycetes</taxon>
        <taxon>Pleosporomycetidae</taxon>
        <taxon>Pleosporales</taxon>
        <taxon>Pleosporineae</taxon>
        <taxon>Didymellaceae</taxon>
        <taxon>Boeremia</taxon>
    </lineage>
</organism>
<evidence type="ECO:0000313" key="2">
    <source>
        <dbReference type="Proteomes" id="UP001153331"/>
    </source>
</evidence>
<name>A0ACC2IKP1_9PLEO</name>
<comment type="caution">
    <text evidence="1">The sequence shown here is derived from an EMBL/GenBank/DDBJ whole genome shotgun (WGS) entry which is preliminary data.</text>
</comment>
<evidence type="ECO:0000313" key="1">
    <source>
        <dbReference type="EMBL" id="KAJ8115761.1"/>
    </source>
</evidence>
<keyword evidence="2" id="KW-1185">Reference proteome</keyword>
<accession>A0ACC2IKP1</accession>
<gene>
    <name evidence="1" type="ORF">OPT61_g2659</name>
</gene>
<dbReference type="Proteomes" id="UP001153331">
    <property type="component" value="Unassembled WGS sequence"/>
</dbReference>
<proteinExistence type="predicted"/>
<reference evidence="1" key="1">
    <citation type="submission" date="2022-11" db="EMBL/GenBank/DDBJ databases">
        <title>Genome Sequence of Boeremia exigua.</title>
        <authorList>
            <person name="Buettner E."/>
        </authorList>
    </citation>
    <scope>NUCLEOTIDE SEQUENCE</scope>
    <source>
        <strain evidence="1">CU02</strain>
    </source>
</reference>